<feature type="compositionally biased region" description="Low complexity" evidence="1">
    <location>
        <begin position="147"/>
        <end position="168"/>
    </location>
</feature>
<keyword evidence="2" id="KW-0732">Signal</keyword>
<dbReference type="InterPro" id="IPR005055">
    <property type="entry name" value="A10/PebIII"/>
</dbReference>
<feature type="chain" id="PRO_5041454416" evidence="2">
    <location>
        <begin position="17"/>
        <end position="283"/>
    </location>
</feature>
<reference evidence="3" key="2">
    <citation type="submission" date="2023-01" db="EMBL/GenBank/DDBJ databases">
        <authorList>
            <person name="Briscoe A.D."/>
        </authorList>
    </citation>
    <scope>NUCLEOTIDE SEQUENCE</scope>
</reference>
<dbReference type="Pfam" id="PF03392">
    <property type="entry name" value="OS-D"/>
    <property type="match status" value="1"/>
</dbReference>
<evidence type="ECO:0000256" key="2">
    <source>
        <dbReference type="SAM" id="SignalP"/>
    </source>
</evidence>
<dbReference type="InterPro" id="IPR036682">
    <property type="entry name" value="OS_D_A10/PebIII_sf"/>
</dbReference>
<sequence>MKVIVILVCLCVTVLSQDIESMKNMPKYDSRYDYLDVDALFNSKRLVRNYVECLINGQRCTPEGKALKRLLPEALRTKCIRCTERQKKTAVKIIKRLKNEYPEEWAKLSSKWDPTGDFTRYFEVFLANEQFNTIPANGNEVSKSPEPTLTVRPVPTSPPSSETPVAAATPPPPPLLLNRFNDDGEIMVGSPSSAITTPRTTQPSIRTVSTTRPIMPQRPTAIPWGSVGPDTIPTRFTLRPTNELPLPYSTAITLIDQIGIKIIRTTELVTDILRNTVRAVIGR</sequence>
<dbReference type="SUPFAM" id="SSF100910">
    <property type="entry name" value="Chemosensory protein Csp2"/>
    <property type="match status" value="1"/>
</dbReference>
<reference evidence="3" key="1">
    <citation type="journal article" date="2023" name="Proc. Natl. Acad. Sci. U.S.A.">
        <title>Sex-linked gene traffic underlies the acquisition of sexually dimorphic UV color vision in Heliconius butterflies.</title>
        <authorList>
            <person name="Chakraborty M."/>
            <person name="Lara A.G."/>
            <person name="Dang A."/>
            <person name="McCulloch K.J."/>
            <person name="Rainbow D."/>
            <person name="Carter D."/>
            <person name="Ngo L.T."/>
            <person name="Solares E."/>
            <person name="Said I."/>
            <person name="Corbett-Detig R.B."/>
            <person name="Gilbert L.E."/>
            <person name="Emerson J.J."/>
            <person name="Briscoe A.D."/>
        </authorList>
    </citation>
    <scope>NUCLEOTIDE SEQUENCE</scope>
</reference>
<dbReference type="Gene3D" id="1.10.2080.10">
    <property type="entry name" value="Insect odorant-binding protein A10/Ejaculatory bulb-specific protein 3"/>
    <property type="match status" value="1"/>
</dbReference>
<dbReference type="PANTHER" id="PTHR11257">
    <property type="entry name" value="CHEMOSENSORY PROTEIN-RELATED"/>
    <property type="match status" value="1"/>
</dbReference>
<feature type="region of interest" description="Disordered" evidence="1">
    <location>
        <begin position="136"/>
        <end position="171"/>
    </location>
</feature>
<organism evidence="3">
    <name type="scientific">Heliconius charithonia</name>
    <name type="common">Zebra longwing butterfly</name>
    <dbReference type="NCBI Taxonomy" id="33434"/>
    <lineage>
        <taxon>Eukaryota</taxon>
        <taxon>Metazoa</taxon>
        <taxon>Ecdysozoa</taxon>
        <taxon>Arthropoda</taxon>
        <taxon>Hexapoda</taxon>
        <taxon>Insecta</taxon>
        <taxon>Pterygota</taxon>
        <taxon>Neoptera</taxon>
        <taxon>Endopterygota</taxon>
        <taxon>Lepidoptera</taxon>
        <taxon>Glossata</taxon>
        <taxon>Ditrysia</taxon>
        <taxon>Papilionoidea</taxon>
        <taxon>Nymphalidae</taxon>
        <taxon>Heliconiinae</taxon>
        <taxon>Heliconiini</taxon>
        <taxon>Heliconius</taxon>
    </lineage>
</organism>
<evidence type="ECO:0000313" key="3">
    <source>
        <dbReference type="EMBL" id="WIW78342.1"/>
    </source>
</evidence>
<proteinExistence type="evidence at transcript level"/>
<accession>A0AA49FPM5</accession>
<gene>
    <name evidence="3" type="primary">CSP9</name>
</gene>
<dbReference type="EMBL" id="OQ236497">
    <property type="protein sequence ID" value="WIW78342.1"/>
    <property type="molecule type" value="mRNA"/>
</dbReference>
<dbReference type="PANTHER" id="PTHR11257:SF9">
    <property type="entry name" value="CHEMOSENSORY PROTEIN 13"/>
    <property type="match status" value="1"/>
</dbReference>
<evidence type="ECO:0000256" key="1">
    <source>
        <dbReference type="SAM" id="MobiDB-lite"/>
    </source>
</evidence>
<feature type="signal peptide" evidence="2">
    <location>
        <begin position="1"/>
        <end position="16"/>
    </location>
</feature>
<protein>
    <submittedName>
        <fullName evidence="3">Chemosensory protein 9</fullName>
    </submittedName>
</protein>
<dbReference type="AlphaFoldDB" id="A0AA49FPM5"/>
<name>A0AA49FPM5_HELCH</name>